<dbReference type="KEGG" id="mph:MLP_51970"/>
<dbReference type="HOGENOM" id="CLU_043660_0_0_11"/>
<evidence type="ECO:0000313" key="2">
    <source>
        <dbReference type="Proteomes" id="UP000007947"/>
    </source>
</evidence>
<organism evidence="1 2">
    <name type="scientific">Microlunatus phosphovorus (strain ATCC 700054 / DSM 10555 / JCM 9379 / NBRC 101784 / NCIMB 13414 / VKM Ac-1990 / NM-1)</name>
    <dbReference type="NCBI Taxonomy" id="1032480"/>
    <lineage>
        <taxon>Bacteria</taxon>
        <taxon>Bacillati</taxon>
        <taxon>Actinomycetota</taxon>
        <taxon>Actinomycetes</taxon>
        <taxon>Propionibacteriales</taxon>
        <taxon>Propionibacteriaceae</taxon>
        <taxon>Microlunatus</taxon>
    </lineage>
</organism>
<accession>F5XIH3</accession>
<dbReference type="eggNOG" id="ENOG502ZABR">
    <property type="taxonomic scope" value="Bacteria"/>
</dbReference>
<keyword evidence="2" id="KW-1185">Reference proteome</keyword>
<proteinExistence type="predicted"/>
<evidence type="ECO:0000313" key="1">
    <source>
        <dbReference type="EMBL" id="BAK38211.1"/>
    </source>
</evidence>
<reference evidence="1 2" key="1">
    <citation type="submission" date="2011-05" db="EMBL/GenBank/DDBJ databases">
        <title>Whole genome sequence of Microlunatus phosphovorus NM-1.</title>
        <authorList>
            <person name="Hosoyama A."/>
            <person name="Sasaki K."/>
            <person name="Harada T."/>
            <person name="Igarashi R."/>
            <person name="Kawakoshi A."/>
            <person name="Sasagawa M."/>
            <person name="Fukada J."/>
            <person name="Nakamura S."/>
            <person name="Katano Y."/>
            <person name="Hanada S."/>
            <person name="Kamagata Y."/>
            <person name="Nakamura N."/>
            <person name="Yamazaki S."/>
            <person name="Fujita N."/>
        </authorList>
    </citation>
    <scope>NUCLEOTIDE SEQUENCE [LARGE SCALE GENOMIC DNA]</scope>
    <source>
        <strain evidence="2">ATCC 700054 / DSM 10555 / JCM 9379 / NBRC 101784 / NCIMB 13414 / VKM Ac-1990 / NM-1</strain>
    </source>
</reference>
<dbReference type="EMBL" id="AP012204">
    <property type="protein sequence ID" value="BAK38211.1"/>
    <property type="molecule type" value="Genomic_DNA"/>
</dbReference>
<dbReference type="Proteomes" id="UP000007947">
    <property type="component" value="Chromosome"/>
</dbReference>
<dbReference type="AlphaFoldDB" id="F5XIH3"/>
<protein>
    <submittedName>
        <fullName evidence="1">Uncharacterized protein</fullName>
    </submittedName>
</protein>
<dbReference type="STRING" id="1032480.MLP_51970"/>
<name>F5XIH3_MICPN</name>
<sequence>MVRPCDPRQGQCAMRFSVQHQITRPEGADWFDTNVEMDSPLYVDPFLVFDDQEPLWKDAHDDLVGFFDATLDLLSRAQGQRSSMHWTKAHRFLQFREPKEFALGLSMGHPEGSGIGPELAGDMCEGLQFFLDHGRGADDRLLAMMAVLVRGLGVDRISDMVCNIWKARFITYTQAICAELSVPIGDVIVANSGWSTDHYRWTSSTIQLPTSPVFDGAVLLTPHRFLKDIPRVTPEGFWSWAETNENETLRFDLNYDLAESLSRSEKARLGRELAHRAVDLLERYVDEATSDPTAYNVTDDPKGLVRWEEAGREIASASVAPAAPATQADFEQWLTDLALTFKTAVEDNGLWPALWNDGYTQHRAEKIVQVIARTTWIEHCRASNIDVTREADCGRGPVDFKFSRGWEMRGLIEIKLIASSQFTHGADTQLPIYLKGEQAPFGIYLCVGYSDKDFTDERLGLVTDACAAISRRGQVTIAPIFVDARPKPSASKA</sequence>
<gene>
    <name evidence="1" type="ordered locus">MLP_51970</name>
</gene>